<geneLocation type="plasmid" evidence="12 13">
    <name>unnamed2</name>
</geneLocation>
<evidence type="ECO:0000256" key="4">
    <source>
        <dbReference type="ARBA" id="ARBA00013346"/>
    </source>
</evidence>
<evidence type="ECO:0000256" key="1">
    <source>
        <dbReference type="ARBA" id="ARBA00004496"/>
    </source>
</evidence>
<evidence type="ECO:0000313" key="12">
    <source>
        <dbReference type="EMBL" id="QNP67834.1"/>
    </source>
</evidence>
<comment type="subcellular location">
    <subcellularLocation>
        <location evidence="1">Cytoplasm</location>
    </subcellularLocation>
</comment>
<organism evidence="12 13">
    <name type="scientific">Streptomyces genisteinicus</name>
    <dbReference type="NCBI Taxonomy" id="2768068"/>
    <lineage>
        <taxon>Bacteria</taxon>
        <taxon>Bacillati</taxon>
        <taxon>Actinomycetota</taxon>
        <taxon>Actinomycetes</taxon>
        <taxon>Kitasatosporales</taxon>
        <taxon>Streptomycetaceae</taxon>
        <taxon>Streptomyces</taxon>
    </lineage>
</organism>
<protein>
    <recommendedName>
        <fullName evidence="4">Protein-L-isoaspartate O-methyltransferase</fullName>
        <ecNumber evidence="3">2.1.1.77</ecNumber>
    </recommendedName>
    <alternativeName>
        <fullName evidence="11">L-isoaspartyl protein carboxyl methyltransferase</fullName>
    </alternativeName>
    <alternativeName>
        <fullName evidence="9">Protein L-isoaspartyl methyltransferase</fullName>
    </alternativeName>
    <alternativeName>
        <fullName evidence="10">Protein-beta-aspartate methyltransferase</fullName>
    </alternativeName>
</protein>
<gene>
    <name evidence="12" type="ORF">IAG43_33110</name>
</gene>
<keyword evidence="8" id="KW-0949">S-adenosyl-L-methionine</keyword>
<keyword evidence="6 12" id="KW-0489">Methyltransferase</keyword>
<dbReference type="Pfam" id="PF01135">
    <property type="entry name" value="PCMT"/>
    <property type="match status" value="1"/>
</dbReference>
<dbReference type="AlphaFoldDB" id="A0A7H0I4W8"/>
<accession>A0A7H0I4W8</accession>
<dbReference type="SUPFAM" id="SSF53335">
    <property type="entry name" value="S-adenosyl-L-methionine-dependent methyltransferases"/>
    <property type="match status" value="1"/>
</dbReference>
<dbReference type="InterPro" id="IPR029063">
    <property type="entry name" value="SAM-dependent_MTases_sf"/>
</dbReference>
<proteinExistence type="inferred from homology"/>
<dbReference type="InterPro" id="IPR000682">
    <property type="entry name" value="PCMT"/>
</dbReference>
<dbReference type="GO" id="GO:0032259">
    <property type="term" value="P:methylation"/>
    <property type="evidence" value="ECO:0007669"/>
    <property type="project" value="UniProtKB-KW"/>
</dbReference>
<dbReference type="EC" id="2.1.1.77" evidence="3"/>
<dbReference type="RefSeq" id="WP_187744877.1">
    <property type="nucleotide sequence ID" value="NZ_CP060826.1"/>
</dbReference>
<evidence type="ECO:0000256" key="9">
    <source>
        <dbReference type="ARBA" id="ARBA00030757"/>
    </source>
</evidence>
<reference evidence="12 13" key="1">
    <citation type="submission" date="2020-08" db="EMBL/GenBank/DDBJ databases">
        <title>A novel species.</title>
        <authorList>
            <person name="Gao J."/>
        </authorList>
    </citation>
    <scope>NUCLEOTIDE SEQUENCE [LARGE SCALE GENOMIC DNA]</scope>
    <source>
        <strain evidence="12 13">CRPJ-33</strain>
        <plasmid evidence="12 13">unnamed2</plasmid>
    </source>
</reference>
<evidence type="ECO:0000256" key="11">
    <source>
        <dbReference type="ARBA" id="ARBA00031350"/>
    </source>
</evidence>
<dbReference type="Gene3D" id="3.40.50.150">
    <property type="entry name" value="Vaccinia Virus protein VP39"/>
    <property type="match status" value="1"/>
</dbReference>
<dbReference type="GO" id="GO:0005737">
    <property type="term" value="C:cytoplasm"/>
    <property type="evidence" value="ECO:0007669"/>
    <property type="project" value="UniProtKB-SubCell"/>
</dbReference>
<dbReference type="Proteomes" id="UP000516230">
    <property type="component" value="Plasmid unnamed2"/>
</dbReference>
<comment type="similarity">
    <text evidence="2">Belongs to the methyltransferase superfamily. L-isoaspartyl/D-aspartyl protein methyltransferase family.</text>
</comment>
<evidence type="ECO:0000256" key="2">
    <source>
        <dbReference type="ARBA" id="ARBA00005369"/>
    </source>
</evidence>
<evidence type="ECO:0000256" key="3">
    <source>
        <dbReference type="ARBA" id="ARBA00011890"/>
    </source>
</evidence>
<keyword evidence="13" id="KW-1185">Reference proteome</keyword>
<keyword evidence="7 12" id="KW-0808">Transferase</keyword>
<evidence type="ECO:0000256" key="10">
    <source>
        <dbReference type="ARBA" id="ARBA00031323"/>
    </source>
</evidence>
<dbReference type="CDD" id="cd02440">
    <property type="entry name" value="AdoMet_MTases"/>
    <property type="match status" value="1"/>
</dbReference>
<dbReference type="PROSITE" id="PS01279">
    <property type="entry name" value="PCMT"/>
    <property type="match status" value="1"/>
</dbReference>
<name>A0A7H0I4W8_9ACTN</name>
<keyword evidence="12" id="KW-0614">Plasmid</keyword>
<dbReference type="PANTHER" id="PTHR11579">
    <property type="entry name" value="PROTEIN-L-ISOASPARTATE O-METHYLTRANSFERASE"/>
    <property type="match status" value="1"/>
</dbReference>
<evidence type="ECO:0000256" key="6">
    <source>
        <dbReference type="ARBA" id="ARBA00022603"/>
    </source>
</evidence>
<dbReference type="PANTHER" id="PTHR11579:SF0">
    <property type="entry name" value="PROTEIN-L-ISOASPARTATE(D-ASPARTATE) O-METHYLTRANSFERASE"/>
    <property type="match status" value="1"/>
</dbReference>
<dbReference type="GO" id="GO:0004719">
    <property type="term" value="F:protein-L-isoaspartate (D-aspartate) O-methyltransferase activity"/>
    <property type="evidence" value="ECO:0007669"/>
    <property type="project" value="UniProtKB-EC"/>
</dbReference>
<evidence type="ECO:0000313" key="13">
    <source>
        <dbReference type="Proteomes" id="UP000516230"/>
    </source>
</evidence>
<evidence type="ECO:0000256" key="8">
    <source>
        <dbReference type="ARBA" id="ARBA00022691"/>
    </source>
</evidence>
<evidence type="ECO:0000256" key="7">
    <source>
        <dbReference type="ARBA" id="ARBA00022679"/>
    </source>
</evidence>
<sequence length="312" mass="33326">MRGAWEPVTWGDPGYLDDVYSDAALTTQLDEHGVPTSSSSQPSLMLTMLEALDVRDGQRVYELGAGTGYNAALLSHRLGDSRVTTVDIDSGLVEAAVRHLHSTGYRPTAIVGDGARGYLHNAPYDRIIATAALPMIPPPLLDQATEGAVVVAPLGYGIVRATVTGPGRAAGRFLGTPAYFMLRRAPGNPPQFESAREQQPSDTHVPVGDVLGRLRFPLSIALPGFTSCSWRDDHGRLDAVGLWTPDGSTAVARTTGTVQQTGPRLLWDTVEELADALPGDPDRADFHLEVTPAGQRVTHRPSGLGWELPTLP</sequence>
<evidence type="ECO:0000256" key="5">
    <source>
        <dbReference type="ARBA" id="ARBA00022490"/>
    </source>
</evidence>
<keyword evidence="5" id="KW-0963">Cytoplasm</keyword>
<dbReference type="KEGG" id="sgj:IAG43_33110"/>
<dbReference type="EMBL" id="CP060826">
    <property type="protein sequence ID" value="QNP67834.1"/>
    <property type="molecule type" value="Genomic_DNA"/>
</dbReference>